<dbReference type="Proteomes" id="UP000248044">
    <property type="component" value="Chromosome"/>
</dbReference>
<sequence length="475" mass="54506">MSNLDQKCLIYIAGDVSNYSPVKYKFADKEVTSFFSAHALSKIFEVEKIIALLPDSLIQHEKRPMDIETMKKGYKKLVLDRTNFLKNKGDINEQTVSDIESFISDLTIEVIPNVGIGQAIKVDKNGEVLKTEINGKQQLQRSAYSESRNPVFIFNVIYTIFHENKSYEILLDLTHGTNVLTSTALTTGALFKTRFFAAPIMAPIQNEVNIVELTEIVEAMKDSLMINSSIQELDERYFRDYRDKLNSPNLNPNNFNEEKTTISKIKGKDPGKVIDLLWNLRNGFTVSAVHSMSDVEHYSQQLETDVNELSNYYREWYNHKSLENIKELVISNFYSTLEVRNILIPGNDIDKLHELISLYIKAKLYDKALSLARELPVATCLDSNGGGKFDDDNWKYKCCEDLVTSYLRQKHGELIEKRNYLMHGGLSKDMKVNVKDGNINEENPIKRENIEKYIKESLESDLEDTIRYVKDSSVL</sequence>
<dbReference type="KEGG" id="abri:DFR85_12860"/>
<dbReference type="OrthoDB" id="41706at2157"/>
<reference evidence="2 3" key="1">
    <citation type="submission" date="2018-05" db="EMBL/GenBank/DDBJ databases">
        <title>Complete Genome Sequences of Extremely Thermoacidophilic, Metal-Mobilizing Type-Strain Members of the Archaeal Family Sulfolobaceae: Acidianus brierleyi DSM-1651T, Acidianus sulfidivorans DSM-18786T, Metallosphaera hakonensis DSM-7519T, and Metallosphaera prunae DSM-10039T.</title>
        <authorList>
            <person name="Counts J.A."/>
            <person name="Kelly R.M."/>
        </authorList>
    </citation>
    <scope>NUCLEOTIDE SEQUENCE [LARGE SCALE GENOMIC DNA]</scope>
    <source>
        <strain evidence="2 3">DSM 1651</strain>
    </source>
</reference>
<keyword evidence="3" id="KW-1185">Reference proteome</keyword>
<organism evidence="2 3">
    <name type="scientific">Acidianus brierleyi</name>
    <dbReference type="NCBI Taxonomy" id="41673"/>
    <lineage>
        <taxon>Archaea</taxon>
        <taxon>Thermoproteota</taxon>
        <taxon>Thermoprotei</taxon>
        <taxon>Sulfolobales</taxon>
        <taxon>Sulfolobaceae</taxon>
        <taxon>Acidianus</taxon>
    </lineage>
</organism>
<feature type="domain" description="CRISPR system endoribonuclease Csx1 CARF" evidence="1">
    <location>
        <begin position="13"/>
        <end position="185"/>
    </location>
</feature>
<dbReference type="EMBL" id="CP029289">
    <property type="protein sequence ID" value="AWR95353.1"/>
    <property type="molecule type" value="Genomic_DNA"/>
</dbReference>
<evidence type="ECO:0000313" key="2">
    <source>
        <dbReference type="EMBL" id="AWR95353.1"/>
    </source>
</evidence>
<name>A0A2U9IH35_9CREN</name>
<proteinExistence type="predicted"/>
<dbReference type="Pfam" id="PF22230">
    <property type="entry name" value="Csx1_CARF"/>
    <property type="match status" value="1"/>
</dbReference>
<dbReference type="Gene3D" id="3.40.50.10640">
    <property type="entry name" value="SSO1389-like"/>
    <property type="match status" value="1"/>
</dbReference>
<dbReference type="SUPFAM" id="SSF160980">
    <property type="entry name" value="SSO1389-like"/>
    <property type="match status" value="1"/>
</dbReference>
<dbReference type="InterPro" id="IPR053857">
    <property type="entry name" value="Csx1_CARF"/>
</dbReference>
<dbReference type="GeneID" id="36833062"/>
<accession>A0A2U9IH35</accession>
<gene>
    <name evidence="2" type="ORF">DFR85_12860</name>
</gene>
<dbReference type="RefSeq" id="WP_110271233.1">
    <property type="nucleotide sequence ID" value="NZ_CP029289.2"/>
</dbReference>
<evidence type="ECO:0000259" key="1">
    <source>
        <dbReference type="Pfam" id="PF22230"/>
    </source>
</evidence>
<protein>
    <recommendedName>
        <fullName evidence="1">CRISPR system endoribonuclease Csx1 CARF domain-containing protein</fullName>
    </recommendedName>
</protein>
<dbReference type="AlphaFoldDB" id="A0A2U9IH35"/>
<evidence type="ECO:0000313" key="3">
    <source>
        <dbReference type="Proteomes" id="UP000248044"/>
    </source>
</evidence>